<dbReference type="EMBL" id="JBHUHV010000058">
    <property type="protein sequence ID" value="MFD2069204.1"/>
    <property type="molecule type" value="Genomic_DNA"/>
</dbReference>
<dbReference type="InterPro" id="IPR013022">
    <property type="entry name" value="Xyl_isomerase-like_TIM-brl"/>
</dbReference>
<dbReference type="RefSeq" id="WP_229957286.1">
    <property type="nucleotide sequence ID" value="NZ_JAJJWI010000001.1"/>
</dbReference>
<evidence type="ECO:0000256" key="1">
    <source>
        <dbReference type="ARBA" id="ARBA00023235"/>
    </source>
</evidence>
<accession>A0ABW4X2H7</accession>
<protein>
    <submittedName>
        <fullName evidence="3">Sugar phosphate isomerase/epimerase family protein</fullName>
    </submittedName>
</protein>
<name>A0ABW4X2H7_9BACT</name>
<evidence type="ECO:0000313" key="3">
    <source>
        <dbReference type="EMBL" id="MFD2069204.1"/>
    </source>
</evidence>
<keyword evidence="1 3" id="KW-0413">Isomerase</keyword>
<dbReference type="Gene3D" id="3.20.20.150">
    <property type="entry name" value="Divalent-metal-dependent TIM barrel enzymes"/>
    <property type="match status" value="1"/>
</dbReference>
<dbReference type="InterPro" id="IPR036237">
    <property type="entry name" value="Xyl_isomerase-like_sf"/>
</dbReference>
<organism evidence="3 4">
    <name type="scientific">Pontibacter silvestris</name>
    <dbReference type="NCBI Taxonomy" id="2305183"/>
    <lineage>
        <taxon>Bacteria</taxon>
        <taxon>Pseudomonadati</taxon>
        <taxon>Bacteroidota</taxon>
        <taxon>Cytophagia</taxon>
        <taxon>Cytophagales</taxon>
        <taxon>Hymenobacteraceae</taxon>
        <taxon>Pontibacter</taxon>
    </lineage>
</organism>
<reference evidence="4" key="1">
    <citation type="journal article" date="2019" name="Int. J. Syst. Evol. Microbiol.">
        <title>The Global Catalogue of Microorganisms (GCM) 10K type strain sequencing project: providing services to taxonomists for standard genome sequencing and annotation.</title>
        <authorList>
            <consortium name="The Broad Institute Genomics Platform"/>
            <consortium name="The Broad Institute Genome Sequencing Center for Infectious Disease"/>
            <person name="Wu L."/>
            <person name="Ma J."/>
        </authorList>
    </citation>
    <scope>NUCLEOTIDE SEQUENCE [LARGE SCALE GENOMIC DNA]</scope>
    <source>
        <strain evidence="4">JCM 16545</strain>
    </source>
</reference>
<proteinExistence type="predicted"/>
<dbReference type="Pfam" id="PF01261">
    <property type="entry name" value="AP_endonuc_2"/>
    <property type="match status" value="1"/>
</dbReference>
<evidence type="ECO:0000259" key="2">
    <source>
        <dbReference type="Pfam" id="PF01261"/>
    </source>
</evidence>
<evidence type="ECO:0000313" key="4">
    <source>
        <dbReference type="Proteomes" id="UP001597369"/>
    </source>
</evidence>
<dbReference type="PANTHER" id="PTHR43489:SF7">
    <property type="entry name" value="3-DEHYDRO-D-GULOSIDE 4-EPIMERASE-RELATED"/>
    <property type="match status" value="1"/>
</dbReference>
<sequence>MMPKFGASILSWIPKWTPEGGLYAIQKTASSGFDIVEISLPASMDFDAKTVKKQLAKHGIEGRCSLILPKDCHLPHYPKQATQLLKKALDKVEAMGGNFLGGVLYAAIGSFTGAPCTDAEKNMLQDVLSEVADYARLRDITLALEPVNRYESYVLTSAAEVLQLTDRMHVDNIGLMLDTFHMNVEESNFFGPVVQAGDKLKYLHITESDRGMLGEGNVRWDDLFKALAAINYAGPLVLENFSSHLKELVGPTSLWRKSKYDPEALAKGSLAFMKKKAKQWNIGASATLEI</sequence>
<dbReference type="GO" id="GO:0016853">
    <property type="term" value="F:isomerase activity"/>
    <property type="evidence" value="ECO:0007669"/>
    <property type="project" value="UniProtKB-KW"/>
</dbReference>
<gene>
    <name evidence="3" type="ORF">ACFSKU_20135</name>
</gene>
<keyword evidence="4" id="KW-1185">Reference proteome</keyword>
<dbReference type="Proteomes" id="UP001597369">
    <property type="component" value="Unassembled WGS sequence"/>
</dbReference>
<dbReference type="InterPro" id="IPR050417">
    <property type="entry name" value="Sugar_Epim/Isomerase"/>
</dbReference>
<feature type="domain" description="Xylose isomerase-like TIM barrel" evidence="2">
    <location>
        <begin position="26"/>
        <end position="275"/>
    </location>
</feature>
<dbReference type="SUPFAM" id="SSF51658">
    <property type="entry name" value="Xylose isomerase-like"/>
    <property type="match status" value="1"/>
</dbReference>
<comment type="caution">
    <text evidence="3">The sequence shown here is derived from an EMBL/GenBank/DDBJ whole genome shotgun (WGS) entry which is preliminary data.</text>
</comment>
<dbReference type="PANTHER" id="PTHR43489">
    <property type="entry name" value="ISOMERASE"/>
    <property type="match status" value="1"/>
</dbReference>